<keyword evidence="1 2" id="KW-0597">Phosphoprotein</keyword>
<accession>A0A3E1NED5</accession>
<dbReference type="EMBL" id="QTJU01000010">
    <property type="protein sequence ID" value="RFM26343.1"/>
    <property type="molecule type" value="Genomic_DNA"/>
</dbReference>
<dbReference type="Gene3D" id="3.40.50.2300">
    <property type="match status" value="1"/>
</dbReference>
<dbReference type="PROSITE" id="PS50110">
    <property type="entry name" value="RESPONSE_REGULATORY"/>
    <property type="match status" value="1"/>
</dbReference>
<comment type="caution">
    <text evidence="4">The sequence shown here is derived from an EMBL/GenBank/DDBJ whole genome shotgun (WGS) entry which is preliminary data.</text>
</comment>
<keyword evidence="5" id="KW-1185">Reference proteome</keyword>
<dbReference type="GO" id="GO:0000160">
    <property type="term" value="P:phosphorelay signal transduction system"/>
    <property type="evidence" value="ECO:0007669"/>
    <property type="project" value="InterPro"/>
</dbReference>
<dbReference type="InterPro" id="IPR050595">
    <property type="entry name" value="Bact_response_regulator"/>
</dbReference>
<dbReference type="AlphaFoldDB" id="A0A3E1NED5"/>
<organism evidence="4 5">
    <name type="scientific">Deminuibacter soli</name>
    <dbReference type="NCBI Taxonomy" id="2291815"/>
    <lineage>
        <taxon>Bacteria</taxon>
        <taxon>Pseudomonadati</taxon>
        <taxon>Bacteroidota</taxon>
        <taxon>Chitinophagia</taxon>
        <taxon>Chitinophagales</taxon>
        <taxon>Chitinophagaceae</taxon>
        <taxon>Deminuibacter</taxon>
    </lineage>
</organism>
<evidence type="ECO:0000256" key="2">
    <source>
        <dbReference type="PROSITE-ProRule" id="PRU00169"/>
    </source>
</evidence>
<gene>
    <name evidence="4" type="ORF">DXN05_20765</name>
</gene>
<dbReference type="InterPro" id="IPR011006">
    <property type="entry name" value="CheY-like_superfamily"/>
</dbReference>
<evidence type="ECO:0000313" key="5">
    <source>
        <dbReference type="Proteomes" id="UP000261284"/>
    </source>
</evidence>
<dbReference type="PANTHER" id="PTHR44591:SF18">
    <property type="entry name" value="REGULATORY PROTEIN"/>
    <property type="match status" value="1"/>
</dbReference>
<dbReference type="PANTHER" id="PTHR44591">
    <property type="entry name" value="STRESS RESPONSE REGULATOR PROTEIN 1"/>
    <property type="match status" value="1"/>
</dbReference>
<dbReference type="InterPro" id="IPR001789">
    <property type="entry name" value="Sig_transdc_resp-reg_receiver"/>
</dbReference>
<protein>
    <submittedName>
        <fullName evidence="4">Response regulator</fullName>
    </submittedName>
</protein>
<evidence type="ECO:0000259" key="3">
    <source>
        <dbReference type="PROSITE" id="PS50110"/>
    </source>
</evidence>
<sequence length="214" mass="24330">MIQGTRGAERRPVVVLLQQKSPELGKIATYEAWFTLIKLWTIVCIQKGKNCVTIPASMPIKIVVVEDDIDDRLFISGALEETGEIDIVGFAENFDELADILNHQRTLPDGILCDIRLPGSTGWEMSEKCKHIPAFEQVPFVLMSGTMPSYYKTEAAAPNIAAYIVKPSLLQEYRQFKQQILDAIQQYKMARSTGWRNWAPRLFNGRQHNNFQDI</sequence>
<dbReference type="CDD" id="cd00156">
    <property type="entry name" value="REC"/>
    <property type="match status" value="1"/>
</dbReference>
<dbReference type="SMART" id="SM00448">
    <property type="entry name" value="REC"/>
    <property type="match status" value="1"/>
</dbReference>
<reference evidence="4 5" key="1">
    <citation type="submission" date="2018-08" db="EMBL/GenBank/DDBJ databases">
        <title>Chitinophagaceae sp. K23C18032701, a novel bacterium isolated from forest soil.</title>
        <authorList>
            <person name="Wang C."/>
        </authorList>
    </citation>
    <scope>NUCLEOTIDE SEQUENCE [LARGE SCALE GENOMIC DNA]</scope>
    <source>
        <strain evidence="4 5">K23C18032701</strain>
    </source>
</reference>
<feature type="domain" description="Response regulatory" evidence="3">
    <location>
        <begin position="61"/>
        <end position="181"/>
    </location>
</feature>
<dbReference type="Pfam" id="PF00072">
    <property type="entry name" value="Response_reg"/>
    <property type="match status" value="1"/>
</dbReference>
<evidence type="ECO:0000256" key="1">
    <source>
        <dbReference type="ARBA" id="ARBA00022553"/>
    </source>
</evidence>
<evidence type="ECO:0000313" key="4">
    <source>
        <dbReference type="EMBL" id="RFM26343.1"/>
    </source>
</evidence>
<feature type="modified residue" description="4-aspartylphosphate" evidence="2">
    <location>
        <position position="114"/>
    </location>
</feature>
<proteinExistence type="predicted"/>
<dbReference type="Proteomes" id="UP000261284">
    <property type="component" value="Unassembled WGS sequence"/>
</dbReference>
<dbReference type="SUPFAM" id="SSF52172">
    <property type="entry name" value="CheY-like"/>
    <property type="match status" value="1"/>
</dbReference>
<name>A0A3E1NED5_9BACT</name>